<sequence length="88" mass="9860">MCTAECVGNQHRYGSCNHFVKLYETGSKTDCGSPNCGLSKAHKHTARNCGCPKVYEEQQRVLNIIRDSCEDCKRAAWATIELESGRTY</sequence>
<organism evidence="1 2">
    <name type="scientific">Wolfiporia cocos (strain MD-104)</name>
    <name type="common">Brown rot fungus</name>
    <dbReference type="NCBI Taxonomy" id="742152"/>
    <lineage>
        <taxon>Eukaryota</taxon>
        <taxon>Fungi</taxon>
        <taxon>Dikarya</taxon>
        <taxon>Basidiomycota</taxon>
        <taxon>Agaricomycotina</taxon>
        <taxon>Agaricomycetes</taxon>
        <taxon>Polyporales</taxon>
        <taxon>Phaeolaceae</taxon>
        <taxon>Wolfiporia</taxon>
    </lineage>
</organism>
<protein>
    <submittedName>
        <fullName evidence="1">Uncharacterized protein</fullName>
    </submittedName>
</protein>
<proteinExistence type="predicted"/>
<dbReference type="OrthoDB" id="3197992at2759"/>
<dbReference type="AlphaFoldDB" id="A0A2H3JIA8"/>
<keyword evidence="2" id="KW-1185">Reference proteome</keyword>
<accession>A0A2H3JIA8</accession>
<dbReference type="EMBL" id="KB467854">
    <property type="protein sequence ID" value="PCH35737.1"/>
    <property type="molecule type" value="Genomic_DNA"/>
</dbReference>
<gene>
    <name evidence="1" type="ORF">WOLCODRAFT_28100</name>
</gene>
<evidence type="ECO:0000313" key="1">
    <source>
        <dbReference type="EMBL" id="PCH35737.1"/>
    </source>
</evidence>
<dbReference type="Proteomes" id="UP000218811">
    <property type="component" value="Unassembled WGS sequence"/>
</dbReference>
<evidence type="ECO:0000313" key="2">
    <source>
        <dbReference type="Proteomes" id="UP000218811"/>
    </source>
</evidence>
<reference evidence="1 2" key="1">
    <citation type="journal article" date="2012" name="Science">
        <title>The Paleozoic origin of enzymatic lignin decomposition reconstructed from 31 fungal genomes.</title>
        <authorList>
            <person name="Floudas D."/>
            <person name="Binder M."/>
            <person name="Riley R."/>
            <person name="Barry K."/>
            <person name="Blanchette R.A."/>
            <person name="Henrissat B."/>
            <person name="Martinez A.T."/>
            <person name="Otillar R."/>
            <person name="Spatafora J.W."/>
            <person name="Yadav J.S."/>
            <person name="Aerts A."/>
            <person name="Benoit I."/>
            <person name="Boyd A."/>
            <person name="Carlson A."/>
            <person name="Copeland A."/>
            <person name="Coutinho P.M."/>
            <person name="de Vries R.P."/>
            <person name="Ferreira P."/>
            <person name="Findley K."/>
            <person name="Foster B."/>
            <person name="Gaskell J."/>
            <person name="Glotzer D."/>
            <person name="Gorecki P."/>
            <person name="Heitman J."/>
            <person name="Hesse C."/>
            <person name="Hori C."/>
            <person name="Igarashi K."/>
            <person name="Jurgens J.A."/>
            <person name="Kallen N."/>
            <person name="Kersten P."/>
            <person name="Kohler A."/>
            <person name="Kuees U."/>
            <person name="Kumar T.K.A."/>
            <person name="Kuo A."/>
            <person name="LaButti K."/>
            <person name="Larrondo L.F."/>
            <person name="Lindquist E."/>
            <person name="Ling A."/>
            <person name="Lombard V."/>
            <person name="Lucas S."/>
            <person name="Lundell T."/>
            <person name="Martin R."/>
            <person name="McLaughlin D.J."/>
            <person name="Morgenstern I."/>
            <person name="Morin E."/>
            <person name="Murat C."/>
            <person name="Nagy L.G."/>
            <person name="Nolan M."/>
            <person name="Ohm R.A."/>
            <person name="Patyshakuliyeva A."/>
            <person name="Rokas A."/>
            <person name="Ruiz-Duenas F.J."/>
            <person name="Sabat G."/>
            <person name="Salamov A."/>
            <person name="Samejima M."/>
            <person name="Schmutz J."/>
            <person name="Slot J.C."/>
            <person name="St John F."/>
            <person name="Stenlid J."/>
            <person name="Sun H."/>
            <person name="Sun S."/>
            <person name="Syed K."/>
            <person name="Tsang A."/>
            <person name="Wiebenga A."/>
            <person name="Young D."/>
            <person name="Pisabarro A."/>
            <person name="Eastwood D.C."/>
            <person name="Martin F."/>
            <person name="Cullen D."/>
            <person name="Grigoriev I.V."/>
            <person name="Hibbett D.S."/>
        </authorList>
    </citation>
    <scope>NUCLEOTIDE SEQUENCE [LARGE SCALE GENOMIC DNA]</scope>
    <source>
        <strain evidence="1 2">MD-104</strain>
    </source>
</reference>
<dbReference type="OMA" id="CGCPKVY"/>
<name>A0A2H3JIA8_WOLCO</name>